<keyword evidence="3" id="KW-1185">Reference proteome</keyword>
<evidence type="ECO:0000313" key="2">
    <source>
        <dbReference type="EMBL" id="MDT0351279.1"/>
    </source>
</evidence>
<gene>
    <name evidence="2" type="ORF">RM445_17255</name>
</gene>
<dbReference type="Proteomes" id="UP001183202">
    <property type="component" value="Unassembled WGS sequence"/>
</dbReference>
<dbReference type="RefSeq" id="WP_311557519.1">
    <property type="nucleotide sequence ID" value="NZ_JAVREJ010000012.1"/>
</dbReference>
<keyword evidence="1" id="KW-1133">Transmembrane helix</keyword>
<keyword evidence="1" id="KW-0472">Membrane</keyword>
<evidence type="ECO:0000256" key="1">
    <source>
        <dbReference type="SAM" id="Phobius"/>
    </source>
</evidence>
<reference evidence="3" key="1">
    <citation type="submission" date="2023-07" db="EMBL/GenBank/DDBJ databases">
        <title>30 novel species of actinomycetes from the DSMZ collection.</title>
        <authorList>
            <person name="Nouioui I."/>
        </authorList>
    </citation>
    <scope>NUCLEOTIDE SEQUENCE [LARGE SCALE GENOMIC DNA]</scope>
    <source>
        <strain evidence="3">DSM 45834</strain>
    </source>
</reference>
<feature type="transmembrane region" description="Helical" evidence="1">
    <location>
        <begin position="109"/>
        <end position="126"/>
    </location>
</feature>
<feature type="transmembrane region" description="Helical" evidence="1">
    <location>
        <begin position="246"/>
        <end position="264"/>
    </location>
</feature>
<feature type="transmembrane region" description="Helical" evidence="1">
    <location>
        <begin position="138"/>
        <end position="155"/>
    </location>
</feature>
<protein>
    <recommendedName>
        <fullName evidence="4">DUF2157 domain-containing protein</fullName>
    </recommendedName>
</protein>
<evidence type="ECO:0008006" key="4">
    <source>
        <dbReference type="Google" id="ProtNLM"/>
    </source>
</evidence>
<accession>A0ABU2NF91</accession>
<feature type="transmembrane region" description="Helical" evidence="1">
    <location>
        <begin position="217"/>
        <end position="240"/>
    </location>
</feature>
<feature type="transmembrane region" description="Helical" evidence="1">
    <location>
        <begin position="79"/>
        <end position="97"/>
    </location>
</feature>
<name>A0ABU2NF91_9PSEU</name>
<evidence type="ECO:0000313" key="3">
    <source>
        <dbReference type="Proteomes" id="UP001183202"/>
    </source>
</evidence>
<feature type="transmembrane region" description="Helical" evidence="1">
    <location>
        <begin position="49"/>
        <end position="67"/>
    </location>
</feature>
<proteinExistence type="predicted"/>
<sequence length="321" mass="31834">MPTPAQPLRDLLDRAVAVGILSTYQADAVFALDAQPAPGARRGAVIAEVLGYVGGALAVVAALFLGAELWDELGPWPRVLLLGAVAVACLGAGAALGGRDGAPGRLGGFLWAAAVIAVAATAGVAADDLGLAEPGTSALAAAVAALVVAAVLWWLRPAVLQHIATFLAAAATLLTALDRIGDGSFDWGGPLLWGFGLAWLAASAFPGAKHKPDDGPAGIWTPAAPGWVLGALAVVIGPLFAQSGRAGWLVVGSLGAAALVVAGVRTRNPWVAAVGIGGVFVSVPLAVAELFDARLGPLVGILAVGLALVGAAVVLTRRAAR</sequence>
<feature type="transmembrane region" description="Helical" evidence="1">
    <location>
        <begin position="297"/>
        <end position="316"/>
    </location>
</feature>
<dbReference type="EMBL" id="JAVREJ010000012">
    <property type="protein sequence ID" value="MDT0351279.1"/>
    <property type="molecule type" value="Genomic_DNA"/>
</dbReference>
<feature type="transmembrane region" description="Helical" evidence="1">
    <location>
        <begin position="271"/>
        <end position="291"/>
    </location>
</feature>
<comment type="caution">
    <text evidence="2">The sequence shown here is derived from an EMBL/GenBank/DDBJ whole genome shotgun (WGS) entry which is preliminary data.</text>
</comment>
<feature type="transmembrane region" description="Helical" evidence="1">
    <location>
        <begin position="162"/>
        <end position="181"/>
    </location>
</feature>
<keyword evidence="1" id="KW-0812">Transmembrane</keyword>
<feature type="transmembrane region" description="Helical" evidence="1">
    <location>
        <begin position="187"/>
        <end position="205"/>
    </location>
</feature>
<organism evidence="2 3">
    <name type="scientific">Pseudonocardia charpentierae</name>
    <dbReference type="NCBI Taxonomy" id="3075545"/>
    <lineage>
        <taxon>Bacteria</taxon>
        <taxon>Bacillati</taxon>
        <taxon>Actinomycetota</taxon>
        <taxon>Actinomycetes</taxon>
        <taxon>Pseudonocardiales</taxon>
        <taxon>Pseudonocardiaceae</taxon>
        <taxon>Pseudonocardia</taxon>
    </lineage>
</organism>